<gene>
    <name evidence="1" type="ORF">PIB30_046857</name>
</gene>
<organism evidence="1 2">
    <name type="scientific">Stylosanthes scabra</name>
    <dbReference type="NCBI Taxonomy" id="79078"/>
    <lineage>
        <taxon>Eukaryota</taxon>
        <taxon>Viridiplantae</taxon>
        <taxon>Streptophyta</taxon>
        <taxon>Embryophyta</taxon>
        <taxon>Tracheophyta</taxon>
        <taxon>Spermatophyta</taxon>
        <taxon>Magnoliopsida</taxon>
        <taxon>eudicotyledons</taxon>
        <taxon>Gunneridae</taxon>
        <taxon>Pentapetalae</taxon>
        <taxon>rosids</taxon>
        <taxon>fabids</taxon>
        <taxon>Fabales</taxon>
        <taxon>Fabaceae</taxon>
        <taxon>Papilionoideae</taxon>
        <taxon>50 kb inversion clade</taxon>
        <taxon>dalbergioids sensu lato</taxon>
        <taxon>Dalbergieae</taxon>
        <taxon>Pterocarpus clade</taxon>
        <taxon>Stylosanthes</taxon>
    </lineage>
</organism>
<proteinExistence type="predicted"/>
<reference evidence="1 2" key="1">
    <citation type="journal article" date="2023" name="Plants (Basel)">
        <title>Bridging the Gap: Combining Genomics and Transcriptomics Approaches to Understand Stylosanthes scabra, an Orphan Legume from the Brazilian Caatinga.</title>
        <authorList>
            <person name="Ferreira-Neto J.R.C."/>
            <person name="da Silva M.D."/>
            <person name="Binneck E."/>
            <person name="de Melo N.F."/>
            <person name="da Silva R.H."/>
            <person name="de Melo A.L.T.M."/>
            <person name="Pandolfi V."/>
            <person name="Bustamante F.O."/>
            <person name="Brasileiro-Vidal A.C."/>
            <person name="Benko-Iseppon A.M."/>
        </authorList>
    </citation>
    <scope>NUCLEOTIDE SEQUENCE [LARGE SCALE GENOMIC DNA]</scope>
    <source>
        <tissue evidence="1">Leaves</tissue>
    </source>
</reference>
<evidence type="ECO:0000313" key="2">
    <source>
        <dbReference type="Proteomes" id="UP001341840"/>
    </source>
</evidence>
<comment type="caution">
    <text evidence="1">The sequence shown here is derived from an EMBL/GenBank/DDBJ whole genome shotgun (WGS) entry which is preliminary data.</text>
</comment>
<dbReference type="Proteomes" id="UP001341840">
    <property type="component" value="Unassembled WGS sequence"/>
</dbReference>
<evidence type="ECO:0008006" key="3">
    <source>
        <dbReference type="Google" id="ProtNLM"/>
    </source>
</evidence>
<evidence type="ECO:0000313" key="1">
    <source>
        <dbReference type="EMBL" id="MED6220652.1"/>
    </source>
</evidence>
<sequence length="64" mass="6658">TLDLDLLARGTAATVSPHRRRLASSSAACLHFSPRFALSPVAIAGHHRLASSPAIVASPHPLPL</sequence>
<protein>
    <recommendedName>
        <fullName evidence="3">Histone 3</fullName>
    </recommendedName>
</protein>
<name>A0ABU6ZFE5_9FABA</name>
<dbReference type="EMBL" id="JASCZI010272156">
    <property type="protein sequence ID" value="MED6220652.1"/>
    <property type="molecule type" value="Genomic_DNA"/>
</dbReference>
<feature type="non-terminal residue" evidence="1">
    <location>
        <position position="64"/>
    </location>
</feature>
<feature type="non-terminal residue" evidence="1">
    <location>
        <position position="1"/>
    </location>
</feature>
<accession>A0ABU6ZFE5</accession>
<keyword evidence="2" id="KW-1185">Reference proteome</keyword>